<dbReference type="eggNOG" id="COG0438">
    <property type="taxonomic scope" value="Bacteria"/>
</dbReference>
<reference evidence="4 5" key="1">
    <citation type="journal article" date="2010" name="DNA Res.">
        <title>Bacterial lifestyle in a deep-sea hydrothermal vent chimney revealed by the genome sequence of the thermophilic bacterium Deferribacter desulfuricans SSM1.</title>
        <authorList>
            <person name="Takaki Y."/>
            <person name="Shimamura S."/>
            <person name="Nakagawa S."/>
            <person name="Fukuhara Y."/>
            <person name="Horikawa H."/>
            <person name="Ankai A."/>
            <person name="Harada T."/>
            <person name="Hosoyama A."/>
            <person name="Oguchi A."/>
            <person name="Fukui S."/>
            <person name="Fujita N."/>
            <person name="Takami H."/>
            <person name="Takai K."/>
        </authorList>
    </citation>
    <scope>NUCLEOTIDE SEQUENCE [LARGE SCALE GENOMIC DNA]</scope>
    <source>
        <strain evidence="5">DSM 14783 / JCM 11476 / NBRC 101012 / SSM1</strain>
    </source>
</reference>
<name>D3P9G3_DEFDS</name>
<feature type="domain" description="Glycosyltransferase subfamily 4-like N-terminal" evidence="3">
    <location>
        <begin position="19"/>
        <end position="167"/>
    </location>
</feature>
<feature type="domain" description="Glycosyl transferase family 1" evidence="2">
    <location>
        <begin position="175"/>
        <end position="346"/>
    </location>
</feature>
<dbReference type="STRING" id="639282.DEFDS_1901"/>
<organism evidence="4 5">
    <name type="scientific">Deferribacter desulfuricans (strain DSM 14783 / JCM 11476 / NBRC 101012 / SSM1)</name>
    <dbReference type="NCBI Taxonomy" id="639282"/>
    <lineage>
        <taxon>Bacteria</taxon>
        <taxon>Pseudomonadati</taxon>
        <taxon>Deferribacterota</taxon>
        <taxon>Deferribacteres</taxon>
        <taxon>Deferribacterales</taxon>
        <taxon>Deferribacteraceae</taxon>
        <taxon>Deferribacter</taxon>
    </lineage>
</organism>
<dbReference type="InterPro" id="IPR028098">
    <property type="entry name" value="Glyco_trans_4-like_N"/>
</dbReference>
<dbReference type="PANTHER" id="PTHR46401">
    <property type="entry name" value="GLYCOSYLTRANSFERASE WBBK-RELATED"/>
    <property type="match status" value="1"/>
</dbReference>
<protein>
    <submittedName>
        <fullName evidence="4">Glycosyl transferase</fullName>
    </submittedName>
</protein>
<dbReference type="GO" id="GO:0016757">
    <property type="term" value="F:glycosyltransferase activity"/>
    <property type="evidence" value="ECO:0007669"/>
    <property type="project" value="InterPro"/>
</dbReference>
<dbReference type="EMBL" id="AP011529">
    <property type="protein sequence ID" value="BAI81353.1"/>
    <property type="molecule type" value="Genomic_DNA"/>
</dbReference>
<evidence type="ECO:0000313" key="5">
    <source>
        <dbReference type="Proteomes" id="UP000001520"/>
    </source>
</evidence>
<gene>
    <name evidence="4" type="ordered locus">DEFDS_1901</name>
</gene>
<dbReference type="GO" id="GO:0009103">
    <property type="term" value="P:lipopolysaccharide biosynthetic process"/>
    <property type="evidence" value="ECO:0007669"/>
    <property type="project" value="TreeGrafter"/>
</dbReference>
<dbReference type="KEGG" id="ddf:DEFDS_1901"/>
<dbReference type="CAZy" id="GT4">
    <property type="family name" value="Glycosyltransferase Family 4"/>
</dbReference>
<proteinExistence type="predicted"/>
<sequence>MEDKMRIGFISSYPPVECGIATYTQYLTDELRKKGVDTYIVSHYGSQGKNVFPAFDYDDPDFSDKSFSMMMRFTPDIVHIQHEFGLYSGKFGLNIIPLILNFRLIDIPVITTLHTVYKDMPKEHKIITDAIVRNSIKVIVHENYQKDTLLNVIDKSFEDKIAVIPHGSRVIKEIDNAKKILNLPDNSIVLTQIGYFRPSKNFETTIDIFNELANKYENILLVIAGKIRGIEHREYRDIIFKKIEESPFKNRIYLIRGQLSQSSFDTVISASDIIILPYKINSQSGILAHCLAFGKPVVSSATLSMVQTFEKSKSGFACNTLEEYIEKTAALIEDESLRKSMSINAKIYVKNEISWDIIANKHIELYKKLTKVNINLDNIITLD</sequence>
<keyword evidence="1 4" id="KW-0808">Transferase</keyword>
<dbReference type="Gene3D" id="3.40.50.2000">
    <property type="entry name" value="Glycogen Phosphorylase B"/>
    <property type="match status" value="2"/>
</dbReference>
<dbReference type="PANTHER" id="PTHR46401:SF2">
    <property type="entry name" value="GLYCOSYLTRANSFERASE WBBK-RELATED"/>
    <property type="match status" value="1"/>
</dbReference>
<accession>D3P9G3</accession>
<dbReference type="Pfam" id="PF00534">
    <property type="entry name" value="Glycos_transf_1"/>
    <property type="match status" value="1"/>
</dbReference>
<evidence type="ECO:0000259" key="3">
    <source>
        <dbReference type="Pfam" id="PF13439"/>
    </source>
</evidence>
<dbReference type="SUPFAM" id="SSF53756">
    <property type="entry name" value="UDP-Glycosyltransferase/glycogen phosphorylase"/>
    <property type="match status" value="1"/>
</dbReference>
<dbReference type="HOGENOM" id="CLU_009583_14_4_0"/>
<dbReference type="Proteomes" id="UP000001520">
    <property type="component" value="Chromosome"/>
</dbReference>
<evidence type="ECO:0000313" key="4">
    <source>
        <dbReference type="EMBL" id="BAI81353.1"/>
    </source>
</evidence>
<keyword evidence="5" id="KW-1185">Reference proteome</keyword>
<evidence type="ECO:0000256" key="1">
    <source>
        <dbReference type="ARBA" id="ARBA00022679"/>
    </source>
</evidence>
<dbReference type="Pfam" id="PF13439">
    <property type="entry name" value="Glyco_transf_4"/>
    <property type="match status" value="1"/>
</dbReference>
<dbReference type="AlphaFoldDB" id="D3P9G3"/>
<evidence type="ECO:0000259" key="2">
    <source>
        <dbReference type="Pfam" id="PF00534"/>
    </source>
</evidence>
<dbReference type="InterPro" id="IPR001296">
    <property type="entry name" value="Glyco_trans_1"/>
</dbReference>